<evidence type="ECO:0000313" key="1">
    <source>
        <dbReference type="EMBL" id="GAC82036.1"/>
    </source>
</evidence>
<organism evidence="1 2">
    <name type="scientific">Gordonia malaquae NBRC 108250</name>
    <dbReference type="NCBI Taxonomy" id="1223542"/>
    <lineage>
        <taxon>Bacteria</taxon>
        <taxon>Bacillati</taxon>
        <taxon>Actinomycetota</taxon>
        <taxon>Actinomycetes</taxon>
        <taxon>Mycobacteriales</taxon>
        <taxon>Gordoniaceae</taxon>
        <taxon>Gordonia</taxon>
    </lineage>
</organism>
<sequence>MRQETQLEEPDRASISTIQSAIGRTVSDVHRIDWETGEAAQFSTPGANLRETFHPIIVQFSDGTRIRFYSEVSNTVRLTAELAEPQLPGLPDANAIGIRVAQVRFAVDQVSLLSNAWTLWSASFVSPDGRSLTLALGESTGHKSIALIPDSFLVFDNSADARR</sequence>
<accession>M3TKM6</accession>
<gene>
    <name evidence="1" type="ORF">GM1_061_00060</name>
</gene>
<dbReference type="Proteomes" id="UP000035009">
    <property type="component" value="Unassembled WGS sequence"/>
</dbReference>
<keyword evidence="2" id="KW-1185">Reference proteome</keyword>
<dbReference type="EMBL" id="BAOP01000061">
    <property type="protein sequence ID" value="GAC82036.1"/>
    <property type="molecule type" value="Genomic_DNA"/>
</dbReference>
<protein>
    <submittedName>
        <fullName evidence="1">Uncharacterized protein</fullName>
    </submittedName>
</protein>
<name>M3TKM6_GORML</name>
<reference evidence="1 2" key="1">
    <citation type="submission" date="2013-02" db="EMBL/GenBank/DDBJ databases">
        <title>Whole genome shotgun sequence of Gordonia malaquae NBRC 108250.</title>
        <authorList>
            <person name="Yoshida I."/>
            <person name="Hosoyama A."/>
            <person name="Tsuchikane K."/>
            <person name="Ando Y."/>
            <person name="Baba S."/>
            <person name="Ohji S."/>
            <person name="Hamada M."/>
            <person name="Tamura T."/>
            <person name="Yamazoe A."/>
            <person name="Yamazaki S."/>
            <person name="Fujita N."/>
        </authorList>
    </citation>
    <scope>NUCLEOTIDE SEQUENCE [LARGE SCALE GENOMIC DNA]</scope>
    <source>
        <strain evidence="1 2">NBRC 108250</strain>
    </source>
</reference>
<comment type="caution">
    <text evidence="1">The sequence shown here is derived from an EMBL/GenBank/DDBJ whole genome shotgun (WGS) entry which is preliminary data.</text>
</comment>
<evidence type="ECO:0000313" key="2">
    <source>
        <dbReference type="Proteomes" id="UP000035009"/>
    </source>
</evidence>
<dbReference type="AlphaFoldDB" id="M3TKM6"/>
<proteinExistence type="predicted"/>